<evidence type="ECO:0000256" key="5">
    <source>
        <dbReference type="ARBA" id="ARBA00023289"/>
    </source>
</evidence>
<protein>
    <recommendedName>
        <fullName evidence="6">Ras-related protein Rab</fullName>
    </recommendedName>
</protein>
<dbReference type="InterPro" id="IPR005225">
    <property type="entry name" value="Small_GTP-bd"/>
</dbReference>
<name>A0A8S1CVE6_9INSE</name>
<keyword evidence="5 6" id="KW-0636">Prenylation</keyword>
<dbReference type="GO" id="GO:0045335">
    <property type="term" value="C:phagocytic vesicle"/>
    <property type="evidence" value="ECO:0007669"/>
    <property type="project" value="TreeGrafter"/>
</dbReference>
<comment type="function">
    <text evidence="6">The small GTPases Rab are key regulators in vesicle trafficking.</text>
</comment>
<keyword evidence="8" id="KW-1185">Reference proteome</keyword>
<evidence type="ECO:0000313" key="8">
    <source>
        <dbReference type="Proteomes" id="UP000494165"/>
    </source>
</evidence>
<evidence type="ECO:0000313" key="7">
    <source>
        <dbReference type="EMBL" id="CAB3369186.1"/>
    </source>
</evidence>
<evidence type="ECO:0000256" key="3">
    <source>
        <dbReference type="ARBA" id="ARBA00023134"/>
    </source>
</evidence>
<dbReference type="SUPFAM" id="SSF52540">
    <property type="entry name" value="P-loop containing nucleoside triphosphate hydrolases"/>
    <property type="match status" value="1"/>
</dbReference>
<keyword evidence="2 6" id="KW-0547">Nucleotide-binding</keyword>
<dbReference type="Gene3D" id="3.40.50.300">
    <property type="entry name" value="P-loop containing nucleotide triphosphate hydrolases"/>
    <property type="match status" value="1"/>
</dbReference>
<comment type="subcellular location">
    <subcellularLocation>
        <location evidence="6">Membrane</location>
        <topology evidence="6">Lipid-anchor</topology>
    </subcellularLocation>
</comment>
<dbReference type="AlphaFoldDB" id="A0A8S1CVE6"/>
<keyword evidence="4 6" id="KW-0449">Lipoprotein</keyword>
<dbReference type="InterPro" id="IPR027417">
    <property type="entry name" value="P-loop_NTPase"/>
</dbReference>
<dbReference type="InterPro" id="IPR001806">
    <property type="entry name" value="Small_GTPase"/>
</dbReference>
<dbReference type="GO" id="GO:0005764">
    <property type="term" value="C:lysosome"/>
    <property type="evidence" value="ECO:0007669"/>
    <property type="project" value="TreeGrafter"/>
</dbReference>
<sequence length="269" mass="30387">MSQQNRRQLVFWPRVGGAGGGSGGRQMSFWDGSHLSLDESPTHTPADEGSDPESESQFFDTIDKFHSMPEKLFKVIIIGDPTVGKTSFVQRYVQDMFKRDYKGTVGVDFALKILRWSDTQTVKLQLWDIAGQERFTWMTRVYYKDAHGCVIMFDLSNKNSFANTLKWKKDVDSKCTLADGSPIPCMLLANKCDLPNRQIDQMEIESFYKENNFIGWTETSAKEGLMVHDSMKFLVDVMMRQDGGNGLENISGSLTLKNSASQPRKGCSC</sequence>
<comment type="similarity">
    <text evidence="1 6">Belongs to the small GTPase superfamily. Rab family.</text>
</comment>
<dbReference type="GO" id="GO:0008333">
    <property type="term" value="P:endosome to lysosome transport"/>
    <property type="evidence" value="ECO:0007669"/>
    <property type="project" value="TreeGrafter"/>
</dbReference>
<evidence type="ECO:0000256" key="4">
    <source>
        <dbReference type="ARBA" id="ARBA00023288"/>
    </source>
</evidence>
<dbReference type="GO" id="GO:0005770">
    <property type="term" value="C:late endosome"/>
    <property type="evidence" value="ECO:0007669"/>
    <property type="project" value="TreeGrafter"/>
</dbReference>
<evidence type="ECO:0000256" key="1">
    <source>
        <dbReference type="ARBA" id="ARBA00006270"/>
    </source>
</evidence>
<dbReference type="SMART" id="SM00173">
    <property type="entry name" value="RAS"/>
    <property type="match status" value="1"/>
</dbReference>
<dbReference type="GO" id="GO:0005525">
    <property type="term" value="F:GTP binding"/>
    <property type="evidence" value="ECO:0007669"/>
    <property type="project" value="UniProtKB-UniRule"/>
</dbReference>
<dbReference type="SMART" id="SM00174">
    <property type="entry name" value="RHO"/>
    <property type="match status" value="1"/>
</dbReference>
<dbReference type="OrthoDB" id="245989at2759"/>
<dbReference type="PANTHER" id="PTHR47981">
    <property type="entry name" value="RAB FAMILY"/>
    <property type="match status" value="1"/>
</dbReference>
<evidence type="ECO:0000256" key="2">
    <source>
        <dbReference type="ARBA" id="ARBA00022741"/>
    </source>
</evidence>
<dbReference type="CDD" id="cd04107">
    <property type="entry name" value="Rab32_Rab38"/>
    <property type="match status" value="1"/>
</dbReference>
<dbReference type="SMART" id="SM00176">
    <property type="entry name" value="RAN"/>
    <property type="match status" value="1"/>
</dbReference>
<dbReference type="NCBIfam" id="TIGR00231">
    <property type="entry name" value="small_GTP"/>
    <property type="match status" value="1"/>
</dbReference>
<dbReference type="SMART" id="SM00175">
    <property type="entry name" value="RAB"/>
    <property type="match status" value="1"/>
</dbReference>
<dbReference type="GO" id="GO:0005802">
    <property type="term" value="C:trans-Golgi network"/>
    <property type="evidence" value="ECO:0007669"/>
    <property type="project" value="UniProtKB-UniRule"/>
</dbReference>
<dbReference type="GO" id="GO:0003924">
    <property type="term" value="F:GTPase activity"/>
    <property type="evidence" value="ECO:0007669"/>
    <property type="project" value="UniProtKB-UniRule"/>
</dbReference>
<comment type="caution">
    <text evidence="7">The sequence shown here is derived from an EMBL/GenBank/DDBJ whole genome shotgun (WGS) entry which is preliminary data.</text>
</comment>
<dbReference type="GO" id="GO:0090385">
    <property type="term" value="P:phagosome-lysosome fusion"/>
    <property type="evidence" value="ECO:0007669"/>
    <property type="project" value="TreeGrafter"/>
</dbReference>
<dbReference type="PROSITE" id="PS51419">
    <property type="entry name" value="RAB"/>
    <property type="match status" value="1"/>
</dbReference>
<dbReference type="PANTHER" id="PTHR47981:SF42">
    <property type="entry name" value="RAS-RELATED PROTEIN RAB-7L1-LIKE ISOFORM X1"/>
    <property type="match status" value="1"/>
</dbReference>
<organism evidence="7 8">
    <name type="scientific">Cloeon dipterum</name>
    <dbReference type="NCBI Taxonomy" id="197152"/>
    <lineage>
        <taxon>Eukaryota</taxon>
        <taxon>Metazoa</taxon>
        <taxon>Ecdysozoa</taxon>
        <taxon>Arthropoda</taxon>
        <taxon>Hexapoda</taxon>
        <taxon>Insecta</taxon>
        <taxon>Pterygota</taxon>
        <taxon>Palaeoptera</taxon>
        <taxon>Ephemeroptera</taxon>
        <taxon>Pisciforma</taxon>
        <taxon>Baetidae</taxon>
        <taxon>Cloeon</taxon>
    </lineage>
</organism>
<dbReference type="InterPro" id="IPR030697">
    <property type="entry name" value="Rab29/Rab38/Rab32"/>
</dbReference>
<dbReference type="Pfam" id="PF00071">
    <property type="entry name" value="Ras"/>
    <property type="match status" value="1"/>
</dbReference>
<dbReference type="PRINTS" id="PR00449">
    <property type="entry name" value="RASTRNSFRMNG"/>
</dbReference>
<dbReference type="EMBL" id="CADEPI010000043">
    <property type="protein sequence ID" value="CAB3369186.1"/>
    <property type="molecule type" value="Genomic_DNA"/>
</dbReference>
<dbReference type="PROSITE" id="PS51420">
    <property type="entry name" value="RHO"/>
    <property type="match status" value="1"/>
</dbReference>
<reference evidence="7 8" key="1">
    <citation type="submission" date="2020-04" db="EMBL/GenBank/DDBJ databases">
        <authorList>
            <person name="Alioto T."/>
            <person name="Alioto T."/>
            <person name="Gomez Garrido J."/>
        </authorList>
    </citation>
    <scope>NUCLEOTIDE SEQUENCE [LARGE SCALE GENOMIC DNA]</scope>
</reference>
<dbReference type="GO" id="GO:0016020">
    <property type="term" value="C:membrane"/>
    <property type="evidence" value="ECO:0007669"/>
    <property type="project" value="UniProtKB-SubCell"/>
</dbReference>
<dbReference type="FunFam" id="3.40.50.300:FF:002133">
    <property type="entry name" value="Ras family protein"/>
    <property type="match status" value="1"/>
</dbReference>
<keyword evidence="6" id="KW-0472">Membrane</keyword>
<accession>A0A8S1CVE6</accession>
<gene>
    <name evidence="7" type="ORF">CLODIP_2_CD07340</name>
</gene>
<dbReference type="Proteomes" id="UP000494165">
    <property type="component" value="Unassembled WGS sequence"/>
</dbReference>
<dbReference type="PROSITE" id="PS51421">
    <property type="entry name" value="RAS"/>
    <property type="match status" value="1"/>
</dbReference>
<evidence type="ECO:0000256" key="6">
    <source>
        <dbReference type="RuleBase" id="RU367128"/>
    </source>
</evidence>
<proteinExistence type="inferred from homology"/>
<keyword evidence="3 6" id="KW-0342">GTP-binding</keyword>